<proteinExistence type="predicted"/>
<dbReference type="AlphaFoldDB" id="A0AAP8J1D2"/>
<dbReference type="AntiFam" id="ANF00266">
    <property type="entry name" value="DNA repeat translations related to WP_020751851.1"/>
</dbReference>
<sequence length="47" mass="4789">MPITRSPAQGSACKDLGRNGQSPAITSEAAFILAYAHNALTGAEVCV</sequence>
<organism evidence="1 2">
    <name type="scientific">Lacticaseibacillus rhamnosus</name>
    <name type="common">Lactobacillus rhamnosus</name>
    <dbReference type="NCBI Taxonomy" id="47715"/>
    <lineage>
        <taxon>Bacteria</taxon>
        <taxon>Bacillati</taxon>
        <taxon>Bacillota</taxon>
        <taxon>Bacilli</taxon>
        <taxon>Lactobacillales</taxon>
        <taxon>Lactobacillaceae</taxon>
        <taxon>Lacticaseibacillus</taxon>
    </lineage>
</organism>
<evidence type="ECO:0000313" key="1">
    <source>
        <dbReference type="EMBL" id="PLA56951.1"/>
    </source>
</evidence>
<gene>
    <name evidence="1" type="ORF">CYJ91_08980</name>
</gene>
<comment type="caution">
    <text evidence="1">The sequence shown here is derived from an EMBL/GenBank/DDBJ whole genome shotgun (WGS) entry which is preliminary data.</text>
</comment>
<dbReference type="NCBIfam" id="NF040509">
    <property type="entry name" value="Lacto_palin_RPT"/>
    <property type="match status" value="1"/>
</dbReference>
<dbReference type="EMBL" id="PKJX01000003">
    <property type="protein sequence ID" value="PLA56951.1"/>
    <property type="molecule type" value="Genomic_DNA"/>
</dbReference>
<name>A0AAP8J1D2_LACRH</name>
<accession>A0AAP8J1D2</accession>
<protein>
    <submittedName>
        <fullName evidence="1">Malolactic regulator</fullName>
    </submittedName>
</protein>
<reference evidence="1 2" key="1">
    <citation type="submission" date="2017-12" db="EMBL/GenBank/DDBJ databases">
        <title>Phylogenetic diversity of female urinary microbiome.</title>
        <authorList>
            <person name="Thomas-White K."/>
            <person name="Wolfe A.J."/>
        </authorList>
    </citation>
    <scope>NUCLEOTIDE SEQUENCE [LARGE SCALE GENOMIC DNA]</scope>
    <source>
        <strain evidence="1 2">UMB0004</strain>
    </source>
</reference>
<evidence type="ECO:0000313" key="2">
    <source>
        <dbReference type="Proteomes" id="UP000234212"/>
    </source>
</evidence>
<dbReference type="Proteomes" id="UP000234212">
    <property type="component" value="Unassembled WGS sequence"/>
</dbReference>